<gene>
    <name evidence="1" type="ORF">DET59_105185</name>
</gene>
<sequence>MKLIVFGAASGTGKEVVKHVLREDHEVPAFARIQPNIKGLCFLRYAIRKKNSPFSLTHMLQDPL</sequence>
<dbReference type="SUPFAM" id="SSF51735">
    <property type="entry name" value="NAD(P)-binding Rossmann-fold domains"/>
    <property type="match status" value="1"/>
</dbReference>
<organism evidence="1 2">
    <name type="scientific">Rossellomorea aquimaris</name>
    <dbReference type="NCBI Taxonomy" id="189382"/>
    <lineage>
        <taxon>Bacteria</taxon>
        <taxon>Bacillati</taxon>
        <taxon>Bacillota</taxon>
        <taxon>Bacilli</taxon>
        <taxon>Bacillales</taxon>
        <taxon>Bacillaceae</taxon>
        <taxon>Rossellomorea</taxon>
    </lineage>
</organism>
<comment type="caution">
    <text evidence="1">The sequence shown here is derived from an EMBL/GenBank/DDBJ whole genome shotgun (WGS) entry which is preliminary data.</text>
</comment>
<protein>
    <submittedName>
        <fullName evidence="1">Uncharacterized protein</fullName>
    </submittedName>
</protein>
<name>A0A366ETR5_9BACI</name>
<evidence type="ECO:0000313" key="2">
    <source>
        <dbReference type="Proteomes" id="UP000252118"/>
    </source>
</evidence>
<dbReference type="OrthoDB" id="9785372at2"/>
<accession>A0A366ETR5</accession>
<dbReference type="InterPro" id="IPR036291">
    <property type="entry name" value="NAD(P)-bd_dom_sf"/>
</dbReference>
<evidence type="ECO:0000313" key="1">
    <source>
        <dbReference type="EMBL" id="RBP04895.1"/>
    </source>
</evidence>
<dbReference type="EMBL" id="QNRJ01000005">
    <property type="protein sequence ID" value="RBP04895.1"/>
    <property type="molecule type" value="Genomic_DNA"/>
</dbReference>
<dbReference type="RefSeq" id="WP_113969321.1">
    <property type="nucleotide sequence ID" value="NZ_QNRJ01000005.1"/>
</dbReference>
<proteinExistence type="predicted"/>
<reference evidence="1 2" key="1">
    <citation type="submission" date="2018-06" db="EMBL/GenBank/DDBJ databases">
        <title>Freshwater and sediment microbial communities from various areas in North America, analyzing microbe dynamics in response to fracking.</title>
        <authorList>
            <person name="Lamendella R."/>
        </authorList>
    </citation>
    <scope>NUCLEOTIDE SEQUENCE [LARGE SCALE GENOMIC DNA]</scope>
    <source>
        <strain evidence="1 2">97B</strain>
    </source>
</reference>
<dbReference type="Proteomes" id="UP000252118">
    <property type="component" value="Unassembled WGS sequence"/>
</dbReference>
<dbReference type="AlphaFoldDB" id="A0A366ETR5"/>